<evidence type="ECO:0000313" key="6">
    <source>
        <dbReference type="EMBL" id="KAG8177045.1"/>
    </source>
</evidence>
<feature type="compositionally biased region" description="Basic and acidic residues" evidence="5">
    <location>
        <begin position="88"/>
        <end position="106"/>
    </location>
</feature>
<evidence type="ECO:0000256" key="2">
    <source>
        <dbReference type="ARBA" id="ARBA00009947"/>
    </source>
</evidence>
<dbReference type="Proteomes" id="UP000827092">
    <property type="component" value="Unassembled WGS sequence"/>
</dbReference>
<evidence type="ECO:0000313" key="7">
    <source>
        <dbReference type="Proteomes" id="UP000827092"/>
    </source>
</evidence>
<evidence type="ECO:0000256" key="1">
    <source>
        <dbReference type="ARBA" id="ARBA00004123"/>
    </source>
</evidence>
<keyword evidence="3" id="KW-0539">Nucleus</keyword>
<evidence type="ECO:0000256" key="4">
    <source>
        <dbReference type="RuleBase" id="RU003876"/>
    </source>
</evidence>
<dbReference type="FunFam" id="1.20.5.1500:FF:000001">
    <property type="entry name" value="Nucleosome assembly protein 1-like 1"/>
    <property type="match status" value="1"/>
</dbReference>
<evidence type="ECO:0000256" key="3">
    <source>
        <dbReference type="ARBA" id="ARBA00023242"/>
    </source>
</evidence>
<keyword evidence="7" id="KW-1185">Reference proteome</keyword>
<dbReference type="Gene3D" id="3.30.1120.90">
    <property type="entry name" value="Nucleosome assembly protein"/>
    <property type="match status" value="1"/>
</dbReference>
<dbReference type="AlphaFoldDB" id="A0AAV6TY90"/>
<comment type="similarity">
    <text evidence="2 4">Belongs to the nucleosome assembly protein (NAP) family.</text>
</comment>
<evidence type="ECO:0000256" key="5">
    <source>
        <dbReference type="SAM" id="MobiDB-lite"/>
    </source>
</evidence>
<gene>
    <name evidence="6" type="ORF">JTE90_006521</name>
</gene>
<feature type="region of interest" description="Disordered" evidence="5">
    <location>
        <begin position="87"/>
        <end position="106"/>
    </location>
</feature>
<reference evidence="6 7" key="1">
    <citation type="journal article" date="2022" name="Nat. Ecol. Evol.">
        <title>A masculinizing supergene underlies an exaggerated male reproductive morph in a spider.</title>
        <authorList>
            <person name="Hendrickx F."/>
            <person name="De Corte Z."/>
            <person name="Sonet G."/>
            <person name="Van Belleghem S.M."/>
            <person name="Kostlbacher S."/>
            <person name="Vangestel C."/>
        </authorList>
    </citation>
    <scope>NUCLEOTIDE SEQUENCE [LARGE SCALE GENOMIC DNA]</scope>
    <source>
        <strain evidence="6">W744_W776</strain>
    </source>
</reference>
<dbReference type="InterPro" id="IPR037231">
    <property type="entry name" value="NAP-like_sf"/>
</dbReference>
<feature type="region of interest" description="Disordered" evidence="5">
    <location>
        <begin position="291"/>
        <end position="345"/>
    </location>
</feature>
<accession>A0AAV6TY90</accession>
<organism evidence="6 7">
    <name type="scientific">Oedothorax gibbosus</name>
    <dbReference type="NCBI Taxonomy" id="931172"/>
    <lineage>
        <taxon>Eukaryota</taxon>
        <taxon>Metazoa</taxon>
        <taxon>Ecdysozoa</taxon>
        <taxon>Arthropoda</taxon>
        <taxon>Chelicerata</taxon>
        <taxon>Arachnida</taxon>
        <taxon>Araneae</taxon>
        <taxon>Araneomorphae</taxon>
        <taxon>Entelegynae</taxon>
        <taxon>Araneoidea</taxon>
        <taxon>Linyphiidae</taxon>
        <taxon>Erigoninae</taxon>
        <taxon>Oedothorax</taxon>
    </lineage>
</organism>
<comment type="caution">
    <text evidence="6">The sequence shown here is derived from an EMBL/GenBank/DDBJ whole genome shotgun (WGS) entry which is preliminary data.</text>
</comment>
<sequence length="345" mass="39918">MANLLLSNPLYSLPKSVRRNVLALKNLQLQHVHTEVEFFKELHQLEMKYEKIFEPLYEKRAAIVSGAVIPTEEECKFQNETEADISNELEKLKGDTETDNEKTEEPDIKGIPEFWLTAFKNAPAVADMIEEYDEPILQHLTHVKAETSFEPMSFNLEFHFEPNEYFTNTVLTKYYEMRCTPDESDVFAFEGPEIVKCKGCTIDWKKGKNITVKTIKKKQKHKARGAVRTVTKTIANESFFNFFAPPTPPENEDDMDEETQSILNNDFEVGNLIKDRIIPHAVLFFTGENLIDDDFDEEDEDDEEEYDEDEDEESEEDDENDSSTRKKSRGQTGDKTQAPPECKQQ</sequence>
<protein>
    <recommendedName>
        <fullName evidence="8">Nucleosome assembly protein 1-like 4</fullName>
    </recommendedName>
</protein>
<dbReference type="Gene3D" id="1.20.5.1500">
    <property type="match status" value="1"/>
</dbReference>
<dbReference type="EMBL" id="JAFNEN010000825">
    <property type="protein sequence ID" value="KAG8177045.1"/>
    <property type="molecule type" value="Genomic_DNA"/>
</dbReference>
<dbReference type="GO" id="GO:0006334">
    <property type="term" value="P:nucleosome assembly"/>
    <property type="evidence" value="ECO:0007669"/>
    <property type="project" value="InterPro"/>
</dbReference>
<dbReference type="SUPFAM" id="SSF143113">
    <property type="entry name" value="NAP-like"/>
    <property type="match status" value="1"/>
</dbReference>
<comment type="subcellular location">
    <subcellularLocation>
        <location evidence="1">Nucleus</location>
    </subcellularLocation>
</comment>
<dbReference type="GO" id="GO:0005634">
    <property type="term" value="C:nucleus"/>
    <property type="evidence" value="ECO:0007669"/>
    <property type="project" value="UniProtKB-SubCell"/>
</dbReference>
<dbReference type="FunFam" id="3.30.1120.90:FF:000001">
    <property type="entry name" value="Nucleosome assembly protein 1-like 1"/>
    <property type="match status" value="1"/>
</dbReference>
<feature type="compositionally biased region" description="Acidic residues" evidence="5">
    <location>
        <begin position="291"/>
        <end position="321"/>
    </location>
</feature>
<dbReference type="InterPro" id="IPR002164">
    <property type="entry name" value="NAP_family"/>
</dbReference>
<dbReference type="PANTHER" id="PTHR11875">
    <property type="entry name" value="TESTIS-SPECIFIC Y-ENCODED PROTEIN"/>
    <property type="match status" value="1"/>
</dbReference>
<name>A0AAV6TY90_9ARAC</name>
<proteinExistence type="inferred from homology"/>
<evidence type="ECO:0008006" key="8">
    <source>
        <dbReference type="Google" id="ProtNLM"/>
    </source>
</evidence>
<dbReference type="Pfam" id="PF00956">
    <property type="entry name" value="NAP"/>
    <property type="match status" value="1"/>
</dbReference>